<proteinExistence type="predicted"/>
<name>A0A5M3W3S0_9ACTN</name>
<sequence length="332" mass="36284">MPPEIESIRVTPIPMIIDPATGLTITVEVATRHAHAITGRLATGAELSFERGPGGEDARSWQARHTFPPSTPPGVQTLTITVGELQDTVDFTLHAPGARAETRLSLAVSPDSGEVGSPVRLSGRLEIRTEHGWTGYPGETVDLFLRFEETGTLLGVAAARTDGVGQFHADTQAMETGHYFAETFPDNRGHAATSQAIEFLVNWRHAKRFETQIPAYDIQDSVAASGNVRHTGVLKRLVTHTRDTPEPGLPRYEPYPDGQLEAYHRTAGPTKSWKKATGRATTNGRGEINFTTKATQPNMPSGRQHKAEWRVYFVGSDQYCPCFSATRSIKVT</sequence>
<keyword evidence="2" id="KW-1185">Reference proteome</keyword>
<dbReference type="AlphaFoldDB" id="A0A5M3W3S0"/>
<dbReference type="RefSeq" id="WP_155339828.1">
    <property type="nucleotide sequence ID" value="NZ_BAAABN010000007.1"/>
</dbReference>
<evidence type="ECO:0000313" key="2">
    <source>
        <dbReference type="Proteomes" id="UP000334990"/>
    </source>
</evidence>
<protein>
    <submittedName>
        <fullName evidence="1">Uncharacterized protein</fullName>
    </submittedName>
</protein>
<evidence type="ECO:0000313" key="1">
    <source>
        <dbReference type="EMBL" id="GES03685.1"/>
    </source>
</evidence>
<accession>A0A5M3W3S0</accession>
<dbReference type="EMBL" id="BLAD01000071">
    <property type="protein sequence ID" value="GES03685.1"/>
    <property type="molecule type" value="Genomic_DNA"/>
</dbReference>
<gene>
    <name evidence="1" type="ORF">Acor_57510</name>
</gene>
<reference evidence="1 2" key="1">
    <citation type="submission" date="2019-10" db="EMBL/GenBank/DDBJ databases">
        <title>Whole genome shotgun sequence of Acrocarpospora corrugata NBRC 13972.</title>
        <authorList>
            <person name="Ichikawa N."/>
            <person name="Kimura A."/>
            <person name="Kitahashi Y."/>
            <person name="Komaki H."/>
            <person name="Oguchi A."/>
        </authorList>
    </citation>
    <scope>NUCLEOTIDE SEQUENCE [LARGE SCALE GENOMIC DNA]</scope>
    <source>
        <strain evidence="1 2">NBRC 13972</strain>
    </source>
</reference>
<comment type="caution">
    <text evidence="1">The sequence shown here is derived from an EMBL/GenBank/DDBJ whole genome shotgun (WGS) entry which is preliminary data.</text>
</comment>
<dbReference type="Proteomes" id="UP000334990">
    <property type="component" value="Unassembled WGS sequence"/>
</dbReference>
<organism evidence="1 2">
    <name type="scientific">Acrocarpospora corrugata</name>
    <dbReference type="NCBI Taxonomy" id="35763"/>
    <lineage>
        <taxon>Bacteria</taxon>
        <taxon>Bacillati</taxon>
        <taxon>Actinomycetota</taxon>
        <taxon>Actinomycetes</taxon>
        <taxon>Streptosporangiales</taxon>
        <taxon>Streptosporangiaceae</taxon>
        <taxon>Acrocarpospora</taxon>
    </lineage>
</organism>